<protein>
    <recommendedName>
        <fullName evidence="1">Reverse transcriptase zinc-binding domain-containing protein</fullName>
    </recommendedName>
</protein>
<dbReference type="Pfam" id="PF13966">
    <property type="entry name" value="zf-RVT"/>
    <property type="match status" value="1"/>
</dbReference>
<evidence type="ECO:0000313" key="3">
    <source>
        <dbReference type="Proteomes" id="UP001443914"/>
    </source>
</evidence>
<evidence type="ECO:0000259" key="1">
    <source>
        <dbReference type="Pfam" id="PF13966"/>
    </source>
</evidence>
<proteinExistence type="predicted"/>
<dbReference type="PANTHER" id="PTHR33116:SF80">
    <property type="entry name" value="REVERSE TRANSCRIPTASE ZINC-BINDING DOMAIN-CONTAINING PROTEIN"/>
    <property type="match status" value="1"/>
</dbReference>
<gene>
    <name evidence="2" type="ORF">RND81_02G128900</name>
</gene>
<evidence type="ECO:0000313" key="2">
    <source>
        <dbReference type="EMBL" id="KAK9749480.1"/>
    </source>
</evidence>
<reference evidence="2" key="1">
    <citation type="submission" date="2024-03" db="EMBL/GenBank/DDBJ databases">
        <title>WGS assembly of Saponaria officinalis var. Norfolk2.</title>
        <authorList>
            <person name="Jenkins J."/>
            <person name="Shu S."/>
            <person name="Grimwood J."/>
            <person name="Barry K."/>
            <person name="Goodstein D."/>
            <person name="Schmutz J."/>
            <person name="Leebens-Mack J."/>
            <person name="Osbourn A."/>
        </authorList>
    </citation>
    <scope>NUCLEOTIDE SEQUENCE [LARGE SCALE GENOMIC DNA]</scope>
    <source>
        <strain evidence="2">JIC</strain>
    </source>
</reference>
<comment type="caution">
    <text evidence="2">The sequence shown here is derived from an EMBL/GenBank/DDBJ whole genome shotgun (WGS) entry which is preliminary data.</text>
</comment>
<sequence length="282" mass="33370">MPLLGGEGRLVLVQAVLSNFHSYWAAIFVLPTKVIKGIENACRNYLWEGSEEYSRSPLVSWEHVCKEKQFGGLGIRNARLGNVAMLGKYVWWMASKSYHLWIQWIHHVYLRRQNLKDYEGYKWLMGVQNQVQWKVMVWSKINDRLLTGVRQCRLGFGQNQTCYLCADGDEDVEHLFFQSRVTTLYVQAIQSWLGMRIIGTQWQTIYRFWVRSGIRRLVLIASVAALVYHIWFARNICRLYGYVQHYNQIRDRIRFEIRAKIRTCVSNLVSKDVNWLECKHLL</sequence>
<dbReference type="AlphaFoldDB" id="A0AAW1MMH9"/>
<name>A0AAW1MMH9_SAPOF</name>
<dbReference type="EMBL" id="JBDFQZ010000002">
    <property type="protein sequence ID" value="KAK9749480.1"/>
    <property type="molecule type" value="Genomic_DNA"/>
</dbReference>
<feature type="domain" description="Reverse transcriptase zinc-binding" evidence="1">
    <location>
        <begin position="122"/>
        <end position="182"/>
    </location>
</feature>
<keyword evidence="3" id="KW-1185">Reference proteome</keyword>
<organism evidence="2 3">
    <name type="scientific">Saponaria officinalis</name>
    <name type="common">Common soapwort</name>
    <name type="synonym">Lychnis saponaria</name>
    <dbReference type="NCBI Taxonomy" id="3572"/>
    <lineage>
        <taxon>Eukaryota</taxon>
        <taxon>Viridiplantae</taxon>
        <taxon>Streptophyta</taxon>
        <taxon>Embryophyta</taxon>
        <taxon>Tracheophyta</taxon>
        <taxon>Spermatophyta</taxon>
        <taxon>Magnoliopsida</taxon>
        <taxon>eudicotyledons</taxon>
        <taxon>Gunneridae</taxon>
        <taxon>Pentapetalae</taxon>
        <taxon>Caryophyllales</taxon>
        <taxon>Caryophyllaceae</taxon>
        <taxon>Caryophylleae</taxon>
        <taxon>Saponaria</taxon>
    </lineage>
</organism>
<dbReference type="Proteomes" id="UP001443914">
    <property type="component" value="Unassembled WGS sequence"/>
</dbReference>
<accession>A0AAW1MMH9</accession>
<dbReference type="InterPro" id="IPR026960">
    <property type="entry name" value="RVT-Znf"/>
</dbReference>
<dbReference type="PANTHER" id="PTHR33116">
    <property type="entry name" value="REVERSE TRANSCRIPTASE ZINC-BINDING DOMAIN-CONTAINING PROTEIN-RELATED-RELATED"/>
    <property type="match status" value="1"/>
</dbReference>